<proteinExistence type="inferred from homology"/>
<dbReference type="PANTHER" id="PTHR10819">
    <property type="entry name" value="PHOSPHOTRIESTERASE-RELATED"/>
    <property type="match status" value="1"/>
</dbReference>
<accession>A0A919RAN5</accession>
<keyword evidence="5" id="KW-1185">Reference proteome</keyword>
<dbReference type="RefSeq" id="WP_204020119.1">
    <property type="nucleotide sequence ID" value="NZ_BOOW01000003.1"/>
</dbReference>
<dbReference type="InterPro" id="IPR032466">
    <property type="entry name" value="Metal_Hydrolase"/>
</dbReference>
<gene>
    <name evidence="4" type="ORF">Ssi02_02580</name>
</gene>
<sequence>MREPLIRTVTGDVAPSAVNGFVLPHEHLRVDTRWGVGVESDPARWLDEEQSVIDELRVLHEAEELGLVIDQTCLGMGRDAVSLTRIAASAKVAVVASTGLFTEPFNTVQLRVADAAALTDHLLTEIFGGLDGTNVLPGVIGEVGAWGAEPTPGEEQALRAAARAGRTTGLPVSTYGGDGLTLLEIVLGEGLDGSRVAVGCSALDPAVLRKIAEAGAYVSLGTLGMPLDHVVRAALTLIEEGHAERLLLSTGICRVEQLRKYGGAGFAQMPRHVLPALRDAGVDEATLHTVTRANPLRWLTLYR</sequence>
<dbReference type="GO" id="GO:0016787">
    <property type="term" value="F:hydrolase activity"/>
    <property type="evidence" value="ECO:0007669"/>
    <property type="project" value="UniProtKB-KW"/>
</dbReference>
<dbReference type="InterPro" id="IPR001559">
    <property type="entry name" value="Phosphotriesterase"/>
</dbReference>
<reference evidence="4" key="1">
    <citation type="submission" date="2021-01" db="EMBL/GenBank/DDBJ databases">
        <title>Whole genome shotgun sequence of Sinosporangium siamense NBRC 109515.</title>
        <authorList>
            <person name="Komaki H."/>
            <person name="Tamura T."/>
        </authorList>
    </citation>
    <scope>NUCLEOTIDE SEQUENCE</scope>
    <source>
        <strain evidence="4">NBRC 109515</strain>
    </source>
</reference>
<comment type="caution">
    <text evidence="3">Lacks conserved residue(s) required for the propagation of feature annotation.</text>
</comment>
<evidence type="ECO:0000256" key="3">
    <source>
        <dbReference type="PROSITE-ProRule" id="PRU00679"/>
    </source>
</evidence>
<protein>
    <submittedName>
        <fullName evidence="4">Hydrolase</fullName>
    </submittedName>
</protein>
<keyword evidence="2 4" id="KW-0378">Hydrolase</keyword>
<organism evidence="4 5">
    <name type="scientific">Sinosporangium siamense</name>
    <dbReference type="NCBI Taxonomy" id="1367973"/>
    <lineage>
        <taxon>Bacteria</taxon>
        <taxon>Bacillati</taxon>
        <taxon>Actinomycetota</taxon>
        <taxon>Actinomycetes</taxon>
        <taxon>Streptosporangiales</taxon>
        <taxon>Streptosporangiaceae</taxon>
        <taxon>Sinosporangium</taxon>
    </lineage>
</organism>
<evidence type="ECO:0000256" key="2">
    <source>
        <dbReference type="ARBA" id="ARBA00022801"/>
    </source>
</evidence>
<dbReference type="GO" id="GO:0008270">
    <property type="term" value="F:zinc ion binding"/>
    <property type="evidence" value="ECO:0007669"/>
    <property type="project" value="InterPro"/>
</dbReference>
<dbReference type="PANTHER" id="PTHR10819:SF3">
    <property type="entry name" value="PHOSPHOTRIESTERASE-RELATED PROTEIN"/>
    <property type="match status" value="1"/>
</dbReference>
<keyword evidence="1" id="KW-0479">Metal-binding</keyword>
<comment type="similarity">
    <text evidence="3">Belongs to the metallo-dependent hydrolases superfamily. Phosphotriesterase family.</text>
</comment>
<dbReference type="Proteomes" id="UP000606172">
    <property type="component" value="Unassembled WGS sequence"/>
</dbReference>
<evidence type="ECO:0000313" key="4">
    <source>
        <dbReference type="EMBL" id="GII90027.1"/>
    </source>
</evidence>
<evidence type="ECO:0000256" key="1">
    <source>
        <dbReference type="ARBA" id="ARBA00022723"/>
    </source>
</evidence>
<dbReference type="Gene3D" id="3.20.20.140">
    <property type="entry name" value="Metal-dependent hydrolases"/>
    <property type="match status" value="1"/>
</dbReference>
<evidence type="ECO:0000313" key="5">
    <source>
        <dbReference type="Proteomes" id="UP000606172"/>
    </source>
</evidence>
<dbReference type="AlphaFoldDB" id="A0A919RAN5"/>
<dbReference type="SUPFAM" id="SSF51556">
    <property type="entry name" value="Metallo-dependent hydrolases"/>
    <property type="match status" value="1"/>
</dbReference>
<comment type="caution">
    <text evidence="4">The sequence shown here is derived from an EMBL/GenBank/DDBJ whole genome shotgun (WGS) entry which is preliminary data.</text>
</comment>
<dbReference type="EMBL" id="BOOW01000003">
    <property type="protein sequence ID" value="GII90027.1"/>
    <property type="molecule type" value="Genomic_DNA"/>
</dbReference>
<dbReference type="Pfam" id="PF02126">
    <property type="entry name" value="PTE"/>
    <property type="match status" value="1"/>
</dbReference>
<dbReference type="PROSITE" id="PS51347">
    <property type="entry name" value="PHOSPHOTRIESTERASE_2"/>
    <property type="match status" value="1"/>
</dbReference>
<name>A0A919RAN5_9ACTN</name>